<evidence type="ECO:0000313" key="1">
    <source>
        <dbReference type="EMBL" id="SIR88855.1"/>
    </source>
</evidence>
<protein>
    <submittedName>
        <fullName evidence="1">Putative cyclase</fullName>
    </submittedName>
</protein>
<dbReference type="Gene3D" id="3.50.30.50">
    <property type="entry name" value="Putative cyclase"/>
    <property type="match status" value="1"/>
</dbReference>
<dbReference type="GO" id="GO:0004061">
    <property type="term" value="F:arylformamidase activity"/>
    <property type="evidence" value="ECO:0007669"/>
    <property type="project" value="InterPro"/>
</dbReference>
<name>A0A1N7ELS8_9EURY</name>
<accession>A0A1N7ELS8</accession>
<dbReference type="EMBL" id="FTNO01000006">
    <property type="protein sequence ID" value="SIR88855.1"/>
    <property type="molecule type" value="Genomic_DNA"/>
</dbReference>
<dbReference type="InterPro" id="IPR037175">
    <property type="entry name" value="KFase_sf"/>
</dbReference>
<evidence type="ECO:0000313" key="2">
    <source>
        <dbReference type="Proteomes" id="UP000186914"/>
    </source>
</evidence>
<sequence length="409" mass="43903">MTEHTHSHDCCNGIDRRRFLQGCGAVFALAAATTATAAEDNPQPGDLDTLLCGLPTNWGRWGESDELGALNFLGSRESFDGMKAAMKGGSKQIERFTLQLSVTGSADTDPLFVGRFPARKDNTLDARFDGMDGSPIPLPGGLKYADDTFVTRFFLQGTTHVDALGHAWYGKHLYNGYHQSTTATATSYPEAVTGLRDSNGDGDLEATPIDMTYGLGAADITAAAGAGIAGRGVLLDVGRHIGDDDNRLPTDYGISLEDLLSTAEKQETDLRKRDIILIRTGSVERARDPTASYDPLDEPGLVFSEELVQWFHEMETPVIGADNVAIERASQMIDGSVYFAPLHGALLRNLGISLLEILDLQSLSEACATDGIYDFLFTTAPLNVPGGTGAPANPVVLKATRTDENDDER</sequence>
<dbReference type="InterPro" id="IPR007325">
    <property type="entry name" value="KFase/CYL"/>
</dbReference>
<organism evidence="1 2">
    <name type="scientific">Haladaptatus litoreus</name>
    <dbReference type="NCBI Taxonomy" id="553468"/>
    <lineage>
        <taxon>Archaea</taxon>
        <taxon>Methanobacteriati</taxon>
        <taxon>Methanobacteriota</taxon>
        <taxon>Stenosarchaea group</taxon>
        <taxon>Halobacteria</taxon>
        <taxon>Halobacteriales</taxon>
        <taxon>Haladaptataceae</taxon>
        <taxon>Haladaptatus</taxon>
    </lineage>
</organism>
<dbReference type="GO" id="GO:0019441">
    <property type="term" value="P:L-tryptophan catabolic process to kynurenine"/>
    <property type="evidence" value="ECO:0007669"/>
    <property type="project" value="InterPro"/>
</dbReference>
<reference evidence="2" key="1">
    <citation type="submission" date="2017-01" db="EMBL/GenBank/DDBJ databases">
        <authorList>
            <person name="Varghese N."/>
            <person name="Submissions S."/>
        </authorList>
    </citation>
    <scope>NUCLEOTIDE SEQUENCE [LARGE SCALE GENOMIC DNA]</scope>
    <source>
        <strain evidence="2">CGMCC 1.7737</strain>
    </source>
</reference>
<dbReference type="PANTHER" id="PTHR34861:SF10">
    <property type="entry name" value="CYCLASE"/>
    <property type="match status" value="1"/>
</dbReference>
<dbReference type="PROSITE" id="PS51318">
    <property type="entry name" value="TAT"/>
    <property type="match status" value="1"/>
</dbReference>
<keyword evidence="2" id="KW-1185">Reference proteome</keyword>
<proteinExistence type="predicted"/>
<dbReference type="AlphaFoldDB" id="A0A1N7ELS8"/>
<dbReference type="SUPFAM" id="SSF102198">
    <property type="entry name" value="Putative cyclase"/>
    <property type="match status" value="1"/>
</dbReference>
<gene>
    <name evidence="1" type="ORF">SAMN05421858_4363</name>
</gene>
<dbReference type="PANTHER" id="PTHR34861">
    <property type="match status" value="1"/>
</dbReference>
<dbReference type="Proteomes" id="UP000186914">
    <property type="component" value="Unassembled WGS sequence"/>
</dbReference>
<dbReference type="InterPro" id="IPR006311">
    <property type="entry name" value="TAT_signal"/>
</dbReference>
<dbReference type="Pfam" id="PF04199">
    <property type="entry name" value="Cyclase"/>
    <property type="match status" value="1"/>
</dbReference>